<dbReference type="InterPro" id="IPR051703">
    <property type="entry name" value="NF-kappa-B_Signaling_Reg"/>
</dbReference>
<dbReference type="Gene3D" id="3.90.320.10">
    <property type="match status" value="1"/>
</dbReference>
<dbReference type="Pfam" id="PF20700">
    <property type="entry name" value="Mutator"/>
    <property type="match status" value="1"/>
</dbReference>
<dbReference type="SUPFAM" id="SSF52980">
    <property type="entry name" value="Restriction endonuclease-like"/>
    <property type="match status" value="1"/>
</dbReference>
<dbReference type="InterPro" id="IPR049012">
    <property type="entry name" value="Mutator_transp_dom"/>
</dbReference>
<comment type="caution">
    <text evidence="2">The sequence shown here is derived from an EMBL/GenBank/DDBJ whole genome shotgun (WGS) entry which is preliminary data.</text>
</comment>
<dbReference type="InterPro" id="IPR011604">
    <property type="entry name" value="PDDEXK-like_dom_sf"/>
</dbReference>
<evidence type="ECO:0000259" key="1">
    <source>
        <dbReference type="Pfam" id="PF20700"/>
    </source>
</evidence>
<dbReference type="Proteomes" id="UP001159363">
    <property type="component" value="Chromosome 1"/>
</dbReference>
<accession>A0ABQ9IIM2</accession>
<sequence length="378" mass="42884">MELINECWLDFCIILSFKCKMCNITRTVHTEPPGQEADSLNVNALAVSGMIATGSGYSQLEEICAALNMSCISRDTWNTYHDQVSEAIHATAWELLTEVAKEEAALAKEVGEVGKEGCPLITVRRCHLAFQNKRKGSAMQSYSADLDYGPDAYRIEEDISEKAYEEKKETFLSQLMREDQKKIEEITRGTTQQGNYSFFFFGKICKLKSTISCANTVKQIRYNVFKGNSNTCWGSEKVAVVQFTEQNNLTVDTCDLLVDKDFPFLGASSYGLIGNNAIKEVKCPASIKLLTPTEAVTSKQIRFMDMKNGNPKLKNDDSYMYKVQGTFQILEQKIFPKFHKFYFNCLLPEIIDSRYVRKLPIREPEYIMKVQESLSEKG</sequence>
<evidence type="ECO:0000313" key="2">
    <source>
        <dbReference type="EMBL" id="KAJ8896181.1"/>
    </source>
</evidence>
<feature type="domain" description="Mutator-like transposase" evidence="1">
    <location>
        <begin position="12"/>
        <end position="141"/>
    </location>
</feature>
<organism evidence="2 3">
    <name type="scientific">Dryococelus australis</name>
    <dbReference type="NCBI Taxonomy" id="614101"/>
    <lineage>
        <taxon>Eukaryota</taxon>
        <taxon>Metazoa</taxon>
        <taxon>Ecdysozoa</taxon>
        <taxon>Arthropoda</taxon>
        <taxon>Hexapoda</taxon>
        <taxon>Insecta</taxon>
        <taxon>Pterygota</taxon>
        <taxon>Neoptera</taxon>
        <taxon>Polyneoptera</taxon>
        <taxon>Phasmatodea</taxon>
        <taxon>Verophasmatodea</taxon>
        <taxon>Anareolatae</taxon>
        <taxon>Phasmatidae</taxon>
        <taxon>Eurycanthinae</taxon>
        <taxon>Dryococelus</taxon>
    </lineage>
</organism>
<reference evidence="2 3" key="1">
    <citation type="submission" date="2023-02" db="EMBL/GenBank/DDBJ databases">
        <title>LHISI_Scaffold_Assembly.</title>
        <authorList>
            <person name="Stuart O.P."/>
            <person name="Cleave R."/>
            <person name="Magrath M.J.L."/>
            <person name="Mikheyev A.S."/>
        </authorList>
    </citation>
    <scope>NUCLEOTIDE SEQUENCE [LARGE SCALE GENOMIC DNA]</scope>
    <source>
        <strain evidence="2">Daus_M_001</strain>
        <tissue evidence="2">Leg muscle</tissue>
    </source>
</reference>
<keyword evidence="3" id="KW-1185">Reference proteome</keyword>
<protein>
    <recommendedName>
        <fullName evidence="1">Mutator-like transposase domain-containing protein</fullName>
    </recommendedName>
</protein>
<name>A0ABQ9IIM2_9NEOP</name>
<dbReference type="InterPro" id="IPR011335">
    <property type="entry name" value="Restrct_endonuc-II-like"/>
</dbReference>
<evidence type="ECO:0000313" key="3">
    <source>
        <dbReference type="Proteomes" id="UP001159363"/>
    </source>
</evidence>
<dbReference type="PANTHER" id="PTHR46609">
    <property type="entry name" value="EXONUCLEASE, PHAGE-TYPE/RECB, C-TERMINAL DOMAIN-CONTAINING PROTEIN"/>
    <property type="match status" value="1"/>
</dbReference>
<proteinExistence type="predicted"/>
<gene>
    <name evidence="2" type="ORF">PR048_001524</name>
</gene>
<dbReference type="EMBL" id="JARBHB010000001">
    <property type="protein sequence ID" value="KAJ8896181.1"/>
    <property type="molecule type" value="Genomic_DNA"/>
</dbReference>
<dbReference type="PANTHER" id="PTHR46609:SF8">
    <property type="entry name" value="YQAJ VIRAL RECOMBINASE DOMAIN-CONTAINING PROTEIN"/>
    <property type="match status" value="1"/>
</dbReference>